<comment type="similarity">
    <text evidence="7">Belongs to the binding-protein-dependent transport system permease family.</text>
</comment>
<evidence type="ECO:0000313" key="10">
    <source>
        <dbReference type="EMBL" id="MFC3491330.1"/>
    </source>
</evidence>
<feature type="transmembrane region" description="Helical" evidence="7">
    <location>
        <begin position="294"/>
        <end position="314"/>
    </location>
</feature>
<evidence type="ECO:0000256" key="8">
    <source>
        <dbReference type="SAM" id="MobiDB-lite"/>
    </source>
</evidence>
<dbReference type="SUPFAM" id="SSF161098">
    <property type="entry name" value="MetI-like"/>
    <property type="match status" value="1"/>
</dbReference>
<accession>A0ABV7PS97</accession>
<organism evidence="10 11">
    <name type="scientific">Glycomyces rhizosphaerae</name>
    <dbReference type="NCBI Taxonomy" id="2054422"/>
    <lineage>
        <taxon>Bacteria</taxon>
        <taxon>Bacillati</taxon>
        <taxon>Actinomycetota</taxon>
        <taxon>Actinomycetes</taxon>
        <taxon>Glycomycetales</taxon>
        <taxon>Glycomycetaceae</taxon>
        <taxon>Glycomyces</taxon>
    </lineage>
</organism>
<evidence type="ECO:0000313" key="11">
    <source>
        <dbReference type="Proteomes" id="UP001595712"/>
    </source>
</evidence>
<feature type="compositionally biased region" description="Low complexity" evidence="8">
    <location>
        <begin position="14"/>
        <end position="23"/>
    </location>
</feature>
<evidence type="ECO:0000256" key="7">
    <source>
        <dbReference type="RuleBase" id="RU363032"/>
    </source>
</evidence>
<dbReference type="RefSeq" id="WP_387969953.1">
    <property type="nucleotide sequence ID" value="NZ_JBHRWO010000004.1"/>
</dbReference>
<feature type="transmembrane region" description="Helical" evidence="7">
    <location>
        <begin position="182"/>
        <end position="205"/>
    </location>
</feature>
<dbReference type="CDD" id="cd06261">
    <property type="entry name" value="TM_PBP2"/>
    <property type="match status" value="1"/>
</dbReference>
<dbReference type="InterPro" id="IPR035906">
    <property type="entry name" value="MetI-like_sf"/>
</dbReference>
<keyword evidence="5 7" id="KW-1133">Transmembrane helix</keyword>
<feature type="transmembrane region" description="Helical" evidence="7">
    <location>
        <begin position="133"/>
        <end position="153"/>
    </location>
</feature>
<keyword evidence="11" id="KW-1185">Reference proteome</keyword>
<feature type="transmembrane region" description="Helical" evidence="7">
    <location>
        <begin position="35"/>
        <end position="55"/>
    </location>
</feature>
<dbReference type="Pfam" id="PF00528">
    <property type="entry name" value="BPD_transp_1"/>
    <property type="match status" value="1"/>
</dbReference>
<protein>
    <submittedName>
        <fullName evidence="10">Carbohydrate ABC transporter permease</fullName>
    </submittedName>
</protein>
<dbReference type="PANTHER" id="PTHR30193:SF37">
    <property type="entry name" value="INNER MEMBRANE ABC TRANSPORTER PERMEASE PROTEIN YCJO"/>
    <property type="match status" value="1"/>
</dbReference>
<dbReference type="PROSITE" id="PS50928">
    <property type="entry name" value="ABC_TM1"/>
    <property type="match status" value="1"/>
</dbReference>
<dbReference type="InterPro" id="IPR000515">
    <property type="entry name" value="MetI-like"/>
</dbReference>
<dbReference type="PANTHER" id="PTHR30193">
    <property type="entry name" value="ABC TRANSPORTER PERMEASE PROTEIN"/>
    <property type="match status" value="1"/>
</dbReference>
<feature type="transmembrane region" description="Helical" evidence="7">
    <location>
        <begin position="102"/>
        <end position="121"/>
    </location>
</feature>
<feature type="region of interest" description="Disordered" evidence="8">
    <location>
        <begin position="1"/>
        <end position="29"/>
    </location>
</feature>
<keyword evidence="6 7" id="KW-0472">Membrane</keyword>
<proteinExistence type="inferred from homology"/>
<gene>
    <name evidence="10" type="ORF">ACFO8M_02360</name>
</gene>
<evidence type="ECO:0000259" key="9">
    <source>
        <dbReference type="PROSITE" id="PS50928"/>
    </source>
</evidence>
<evidence type="ECO:0000256" key="1">
    <source>
        <dbReference type="ARBA" id="ARBA00004651"/>
    </source>
</evidence>
<keyword evidence="2 7" id="KW-0813">Transport</keyword>
<sequence>MTLKQTAGPERAEAPGPDAGPAPRRGRPSHRLQRYGPAYAMLLPFALLFTVFLIYPLGRSFYYSLTDFNGIKAPEFVGFDNFTELFRGDDRFHKAIWNTLKYVVFSVVLTIALGLVLAVAFKTTSMRDRLMRTILFLPSVSAGVGVILVWRWIFMVDSWGLGNTVVRFFGGENRAWLAEPAVSIPVLVAMAVWGGAGYAMVLFVAGINAIPDELYEQASIDGASKGRQFWHITLPLLRPVLVFVIITSTIGAFQIFEPVYLLWRRSASIVGGPLDSALTIVPYLYDMGFNRFQLGYASAIAWVLFLIIFLVTLVQLRVTKTFKEFEK</sequence>
<comment type="subcellular location">
    <subcellularLocation>
        <location evidence="1 7">Cell membrane</location>
        <topology evidence="1 7">Multi-pass membrane protein</topology>
    </subcellularLocation>
</comment>
<feature type="domain" description="ABC transmembrane type-1" evidence="9">
    <location>
        <begin position="96"/>
        <end position="315"/>
    </location>
</feature>
<comment type="caution">
    <text evidence="10">The sequence shown here is derived from an EMBL/GenBank/DDBJ whole genome shotgun (WGS) entry which is preliminary data.</text>
</comment>
<name>A0ABV7PS97_9ACTN</name>
<evidence type="ECO:0000256" key="2">
    <source>
        <dbReference type="ARBA" id="ARBA00022448"/>
    </source>
</evidence>
<dbReference type="Proteomes" id="UP001595712">
    <property type="component" value="Unassembled WGS sequence"/>
</dbReference>
<dbReference type="EMBL" id="JBHRWO010000004">
    <property type="protein sequence ID" value="MFC3491330.1"/>
    <property type="molecule type" value="Genomic_DNA"/>
</dbReference>
<dbReference type="Gene3D" id="1.10.3720.10">
    <property type="entry name" value="MetI-like"/>
    <property type="match status" value="1"/>
</dbReference>
<feature type="transmembrane region" description="Helical" evidence="7">
    <location>
        <begin position="236"/>
        <end position="256"/>
    </location>
</feature>
<keyword evidence="4 7" id="KW-0812">Transmembrane</keyword>
<evidence type="ECO:0000256" key="3">
    <source>
        <dbReference type="ARBA" id="ARBA00022475"/>
    </source>
</evidence>
<evidence type="ECO:0000256" key="4">
    <source>
        <dbReference type="ARBA" id="ARBA00022692"/>
    </source>
</evidence>
<evidence type="ECO:0000256" key="6">
    <source>
        <dbReference type="ARBA" id="ARBA00023136"/>
    </source>
</evidence>
<reference evidence="11" key="1">
    <citation type="journal article" date="2019" name="Int. J. Syst. Evol. Microbiol.">
        <title>The Global Catalogue of Microorganisms (GCM) 10K type strain sequencing project: providing services to taxonomists for standard genome sequencing and annotation.</title>
        <authorList>
            <consortium name="The Broad Institute Genomics Platform"/>
            <consortium name="The Broad Institute Genome Sequencing Center for Infectious Disease"/>
            <person name="Wu L."/>
            <person name="Ma J."/>
        </authorList>
    </citation>
    <scope>NUCLEOTIDE SEQUENCE [LARGE SCALE GENOMIC DNA]</scope>
    <source>
        <strain evidence="11">CGMCC 4.7396</strain>
    </source>
</reference>
<keyword evidence="3" id="KW-1003">Cell membrane</keyword>
<dbReference type="InterPro" id="IPR051393">
    <property type="entry name" value="ABC_transporter_permease"/>
</dbReference>
<evidence type="ECO:0000256" key="5">
    <source>
        <dbReference type="ARBA" id="ARBA00022989"/>
    </source>
</evidence>